<dbReference type="InterPro" id="IPR052340">
    <property type="entry name" value="RNase_Y/CdgJ"/>
</dbReference>
<evidence type="ECO:0000313" key="4">
    <source>
        <dbReference type="Proteomes" id="UP000050430"/>
    </source>
</evidence>
<reference evidence="3 4" key="1">
    <citation type="submission" date="2015-07" db="EMBL/GenBank/DDBJ databases">
        <title>Genome sequence of Leptolinea tardivitalis DSM 16556.</title>
        <authorList>
            <person name="Hemp J."/>
            <person name="Ward L.M."/>
            <person name="Pace L.A."/>
            <person name="Fischer W.W."/>
        </authorList>
    </citation>
    <scope>NUCLEOTIDE SEQUENCE [LARGE SCALE GENOMIC DNA]</scope>
    <source>
        <strain evidence="3 4">YMTK-2</strain>
    </source>
</reference>
<dbReference type="Pfam" id="PF08668">
    <property type="entry name" value="HDOD"/>
    <property type="match status" value="1"/>
</dbReference>
<organism evidence="3 4">
    <name type="scientific">Leptolinea tardivitalis</name>
    <dbReference type="NCBI Taxonomy" id="229920"/>
    <lineage>
        <taxon>Bacteria</taxon>
        <taxon>Bacillati</taxon>
        <taxon>Chloroflexota</taxon>
        <taxon>Anaerolineae</taxon>
        <taxon>Anaerolineales</taxon>
        <taxon>Anaerolineaceae</taxon>
        <taxon>Leptolinea</taxon>
    </lineage>
</organism>
<dbReference type="SMART" id="SM00471">
    <property type="entry name" value="HDc"/>
    <property type="match status" value="1"/>
</dbReference>
<dbReference type="InterPro" id="IPR006675">
    <property type="entry name" value="HDIG_dom"/>
</dbReference>
<comment type="caution">
    <text evidence="3">The sequence shown here is derived from an EMBL/GenBank/DDBJ whole genome shotgun (WGS) entry which is preliminary data.</text>
</comment>
<dbReference type="PANTHER" id="PTHR33525">
    <property type="match status" value="1"/>
</dbReference>
<feature type="domain" description="HD" evidence="1">
    <location>
        <begin position="121"/>
        <end position="244"/>
    </location>
</feature>
<dbReference type="Gene3D" id="1.10.3210.10">
    <property type="entry name" value="Hypothetical protein af1432"/>
    <property type="match status" value="1"/>
</dbReference>
<dbReference type="PANTHER" id="PTHR33525:SF3">
    <property type="entry name" value="RIBONUCLEASE Y"/>
    <property type="match status" value="1"/>
</dbReference>
<gene>
    <name evidence="3" type="ORF">ADM99_12385</name>
</gene>
<sequence>MVAPQPDEALIVDRRVKKILHSIELMRPIPMVITRILRSLDEPGSSAGYVSEIVGLDQALAANVLQAANSAFLGYGPSCATLKEAVMRLGYKRIRTLVLAVAASRGMDGSLAGYNMAAGDMWSHSVATAVAAQWFARAINYTEPEEAYAAGLLHDIGKIVLNKFAEEEYKWVFNSKKKTSSTIWETERKTFGIDHAYIGSLMAQKWTFPMILISGIQYHHDPANAGEYRTLAAITNLANALTPVDSETLTRLGPRKVDDKTYEILHLSPEQVANMNQQMVSYYKMNFGTGR</sequence>
<dbReference type="NCBIfam" id="TIGR00277">
    <property type="entry name" value="HDIG"/>
    <property type="match status" value="1"/>
</dbReference>
<keyword evidence="4" id="KW-1185">Reference proteome</keyword>
<dbReference type="Proteomes" id="UP000050430">
    <property type="component" value="Unassembled WGS sequence"/>
</dbReference>
<dbReference type="STRING" id="229920.ADM99_12385"/>
<name>A0A0P6XPI6_9CHLR</name>
<dbReference type="InterPro" id="IPR013976">
    <property type="entry name" value="HDOD"/>
</dbReference>
<dbReference type="OrthoDB" id="159209at2"/>
<dbReference type="RefSeq" id="WP_062422809.1">
    <property type="nucleotide sequence ID" value="NZ_BBYA01000011.1"/>
</dbReference>
<evidence type="ECO:0000259" key="2">
    <source>
        <dbReference type="PROSITE" id="PS51833"/>
    </source>
</evidence>
<dbReference type="SUPFAM" id="SSF109604">
    <property type="entry name" value="HD-domain/PDEase-like"/>
    <property type="match status" value="1"/>
</dbReference>
<protein>
    <submittedName>
        <fullName evidence="3">Uncharacterized protein</fullName>
    </submittedName>
</protein>
<evidence type="ECO:0000259" key="1">
    <source>
        <dbReference type="PROSITE" id="PS51831"/>
    </source>
</evidence>
<dbReference type="PROSITE" id="PS51833">
    <property type="entry name" value="HDOD"/>
    <property type="match status" value="1"/>
</dbReference>
<accession>A0A0P6XPI6</accession>
<dbReference type="PROSITE" id="PS51831">
    <property type="entry name" value="HD"/>
    <property type="match status" value="1"/>
</dbReference>
<dbReference type="InterPro" id="IPR003607">
    <property type="entry name" value="HD/PDEase_dom"/>
</dbReference>
<dbReference type="EMBL" id="LGCK01000012">
    <property type="protein sequence ID" value="KPL71070.1"/>
    <property type="molecule type" value="Genomic_DNA"/>
</dbReference>
<dbReference type="AlphaFoldDB" id="A0A0P6XPI6"/>
<evidence type="ECO:0000313" key="3">
    <source>
        <dbReference type="EMBL" id="KPL71070.1"/>
    </source>
</evidence>
<proteinExistence type="predicted"/>
<feature type="domain" description="HDOD" evidence="2">
    <location>
        <begin position="26"/>
        <end position="222"/>
    </location>
</feature>
<dbReference type="CDD" id="cd00077">
    <property type="entry name" value="HDc"/>
    <property type="match status" value="1"/>
</dbReference>
<dbReference type="InterPro" id="IPR006674">
    <property type="entry name" value="HD_domain"/>
</dbReference>